<dbReference type="Pfam" id="PF10283">
    <property type="entry name" value="zf-CCHH"/>
    <property type="match status" value="2"/>
</dbReference>
<dbReference type="AlphaFoldDB" id="E4WYR6"/>
<dbReference type="GO" id="GO:0006302">
    <property type="term" value="P:double-strand break repair"/>
    <property type="evidence" value="ECO:0007669"/>
    <property type="project" value="InterPro"/>
</dbReference>
<name>E4WYR6_OIKDI</name>
<evidence type="ECO:0000256" key="1">
    <source>
        <dbReference type="SAM" id="MobiDB-lite"/>
    </source>
</evidence>
<dbReference type="Gene3D" id="2.60.200.20">
    <property type="match status" value="1"/>
</dbReference>
<dbReference type="GO" id="GO:0008408">
    <property type="term" value="F:3'-5' exonuclease activity"/>
    <property type="evidence" value="ECO:0007669"/>
    <property type="project" value="InterPro"/>
</dbReference>
<feature type="compositionally biased region" description="Basic and acidic residues" evidence="1">
    <location>
        <begin position="248"/>
        <end position="269"/>
    </location>
</feature>
<dbReference type="Proteomes" id="UP000001307">
    <property type="component" value="Unassembled WGS sequence"/>
</dbReference>
<feature type="compositionally biased region" description="Acidic residues" evidence="1">
    <location>
        <begin position="270"/>
        <end position="281"/>
    </location>
</feature>
<accession>E4WYR6</accession>
<reference evidence="3" key="1">
    <citation type="journal article" date="2010" name="Science">
        <title>Plasticity of animal genome architecture unmasked by rapid evolution of a pelagic tunicate.</title>
        <authorList>
            <person name="Denoeud F."/>
            <person name="Henriet S."/>
            <person name="Mungpakdee S."/>
            <person name="Aury J.M."/>
            <person name="Da Silva C."/>
            <person name="Brinkmann H."/>
            <person name="Mikhaleva J."/>
            <person name="Olsen L.C."/>
            <person name="Jubin C."/>
            <person name="Canestro C."/>
            <person name="Bouquet J.M."/>
            <person name="Danks G."/>
            <person name="Poulain J."/>
            <person name="Campsteijn C."/>
            <person name="Adamski M."/>
            <person name="Cross I."/>
            <person name="Yadetie F."/>
            <person name="Muffato M."/>
            <person name="Louis A."/>
            <person name="Butcher S."/>
            <person name="Tsagkogeorga G."/>
            <person name="Konrad A."/>
            <person name="Singh S."/>
            <person name="Jensen M.F."/>
            <person name="Cong E.H."/>
            <person name="Eikeseth-Otteraa H."/>
            <person name="Noel B."/>
            <person name="Anthouard V."/>
            <person name="Porcel B.M."/>
            <person name="Kachouri-Lafond R."/>
            <person name="Nishino A."/>
            <person name="Ugolini M."/>
            <person name="Chourrout P."/>
            <person name="Nishida H."/>
            <person name="Aasland R."/>
            <person name="Huzurbazar S."/>
            <person name="Westhof E."/>
            <person name="Delsuc F."/>
            <person name="Lehrach H."/>
            <person name="Reinhardt R."/>
            <person name="Weissenbach J."/>
            <person name="Roy S.W."/>
            <person name="Artiguenave F."/>
            <person name="Postlethwait J.H."/>
            <person name="Manak J.R."/>
            <person name="Thompson E.M."/>
            <person name="Jaillon O."/>
            <person name="Du Pasquier L."/>
            <person name="Boudinot P."/>
            <person name="Liberles D.A."/>
            <person name="Volff J.N."/>
            <person name="Philippe H."/>
            <person name="Lenhard B."/>
            <person name="Roest Crollius H."/>
            <person name="Wincker P."/>
            <person name="Chourrout D."/>
        </authorList>
    </citation>
    <scope>NUCLEOTIDE SEQUENCE [LARGE SCALE GENOMIC DNA]</scope>
</reference>
<dbReference type="InterPro" id="IPR039253">
    <property type="entry name" value="APLF"/>
</dbReference>
<feature type="compositionally biased region" description="Basic and acidic residues" evidence="1">
    <location>
        <begin position="294"/>
        <end position="312"/>
    </location>
</feature>
<dbReference type="PANTHER" id="PTHR21315">
    <property type="entry name" value="APRATAXIN AND PNK-LIKE FACTOR-RELATED"/>
    <property type="match status" value="1"/>
</dbReference>
<dbReference type="InterPro" id="IPR019406">
    <property type="entry name" value="APLF_PBZ"/>
</dbReference>
<gene>
    <name evidence="3" type="ORF">GSOID_T00013606001</name>
</gene>
<dbReference type="GO" id="GO:0003906">
    <property type="term" value="F:DNA-(apurinic or apyrimidinic site) endonuclease activity"/>
    <property type="evidence" value="ECO:0007669"/>
    <property type="project" value="InterPro"/>
</dbReference>
<dbReference type="GO" id="GO:0005634">
    <property type="term" value="C:nucleus"/>
    <property type="evidence" value="ECO:0007669"/>
    <property type="project" value="TreeGrafter"/>
</dbReference>
<feature type="domain" description="PBZ-type" evidence="2">
    <location>
        <begin position="168"/>
        <end position="193"/>
    </location>
</feature>
<dbReference type="OrthoDB" id="10256774at2759"/>
<organism evidence="3">
    <name type="scientific">Oikopleura dioica</name>
    <name type="common">Tunicate</name>
    <dbReference type="NCBI Taxonomy" id="34765"/>
    <lineage>
        <taxon>Eukaryota</taxon>
        <taxon>Metazoa</taxon>
        <taxon>Chordata</taxon>
        <taxon>Tunicata</taxon>
        <taxon>Appendicularia</taxon>
        <taxon>Copelata</taxon>
        <taxon>Oikopleuridae</taxon>
        <taxon>Oikopleura</taxon>
    </lineage>
</organism>
<dbReference type="GO" id="GO:0035861">
    <property type="term" value="C:site of double-strand break"/>
    <property type="evidence" value="ECO:0007669"/>
    <property type="project" value="TreeGrafter"/>
</dbReference>
<proteinExistence type="predicted"/>
<evidence type="ECO:0000313" key="4">
    <source>
        <dbReference type="Proteomes" id="UP000001307"/>
    </source>
</evidence>
<dbReference type="InParanoid" id="E4WYR6"/>
<feature type="region of interest" description="Disordered" evidence="1">
    <location>
        <begin position="231"/>
        <end position="312"/>
    </location>
</feature>
<protein>
    <recommendedName>
        <fullName evidence="2">PBZ-type domain-containing protein</fullName>
    </recommendedName>
</protein>
<keyword evidence="4" id="KW-1185">Reference proteome</keyword>
<evidence type="ECO:0000259" key="2">
    <source>
        <dbReference type="Pfam" id="PF10283"/>
    </source>
</evidence>
<sequence>MKLIPLSDDGEEIVFPKFLKKCRIGRAEIKNALAQENSKEKAEKVSKSAVDIQIRNDTLSVINIGKNSIFTGCFGMPLEKLVPDEKRDLSFGDVIGFRQDSLVFRIEVGSSRKIDKPEVAVDIENKNQGTLSDNAEWTSGSISDHQNGNIAVDVSASHQNLPIASRRRRPCEYGGGCYRQNPTHKIEFSHPGDDDWWDPLNQDNTATDFEDQRPECQYGILCYQNSEVHRRKYQHSTAGSAPKRRAARRAEERNREISSDSDDLLRESESEVEYDVSEGEEDSSRPSKIQKMSSEARDLISETKKLLRDRNF</sequence>
<dbReference type="EMBL" id="FN653019">
    <property type="protein sequence ID" value="CBY22831.1"/>
    <property type="molecule type" value="Genomic_DNA"/>
</dbReference>
<dbReference type="PANTHER" id="PTHR21315:SF2">
    <property type="entry name" value="APRATAXIN AND PNK-LIKE FACTOR"/>
    <property type="match status" value="1"/>
</dbReference>
<feature type="domain" description="PBZ-type" evidence="2">
    <location>
        <begin position="213"/>
        <end position="235"/>
    </location>
</feature>
<evidence type="ECO:0000313" key="3">
    <source>
        <dbReference type="EMBL" id="CBY22831.1"/>
    </source>
</evidence>